<feature type="transmembrane region" description="Helical" evidence="1">
    <location>
        <begin position="185"/>
        <end position="205"/>
    </location>
</feature>
<feature type="transmembrane region" description="Helical" evidence="1">
    <location>
        <begin position="259"/>
        <end position="277"/>
    </location>
</feature>
<proteinExistence type="predicted"/>
<gene>
    <name evidence="2" type="ORF">C5Y83_08685</name>
</gene>
<accession>A0A2S8FV11</accession>
<dbReference type="EMBL" id="PUHY01000006">
    <property type="protein sequence ID" value="PQO35993.1"/>
    <property type="molecule type" value="Genomic_DNA"/>
</dbReference>
<sequence length="483" mass="54180">MAVAALLLRLPFLGESLWADELHTAWVVADDAQTIPLRAAMGNQSPLYFFGVWTWLQAVGMHQWSLRLPSLIAGIFAVGLVTAVSHRWSKDAWIALGIGLLAAMDNDWIFFATEARTYTLVQWVAILQVLLAWDASQNDRTSAWIGLVALSLTNFYLHYTTILFTTCVGIAILICASDRTIRKHFALASIGLLLGIGISVPHLMTIFERRSNWAQFISATSSNEWYRWETVFAMLLPAGIASVIAWFRHETNITSIDRRRFVFLILVVLLPITIAWLTTATGVAALFFGRYLFSAETCVLILLASMMTLLPGRWIGRAAIVLALLICCVYRLPTQWQTMRGEEWPTIVNAVSQNIEAMDTPPEIVIAAGLIETDFLRTKHANEAPWDDYARLPIESIYHLPEAAKKRFGLTYTNSGEPTPRYLEESTPESVVIMIVRGNKAKANQVATRFRDALPDRHYQIKTPKPQASGVQWRILVPHLGDN</sequence>
<comment type="caution">
    <text evidence="2">The sequence shown here is derived from an EMBL/GenBank/DDBJ whole genome shotgun (WGS) entry which is preliminary data.</text>
</comment>
<feature type="transmembrane region" description="Helical" evidence="1">
    <location>
        <begin position="225"/>
        <end position="247"/>
    </location>
</feature>
<evidence type="ECO:0000313" key="3">
    <source>
        <dbReference type="Proteomes" id="UP000238322"/>
    </source>
</evidence>
<reference evidence="2 3" key="1">
    <citation type="submission" date="2018-02" db="EMBL/GenBank/DDBJ databases">
        <title>Comparative genomes isolates from brazilian mangrove.</title>
        <authorList>
            <person name="Araujo J.E."/>
            <person name="Taketani R.G."/>
            <person name="Silva M.C.P."/>
            <person name="Loureco M.V."/>
            <person name="Andreote F.D."/>
        </authorList>
    </citation>
    <scope>NUCLEOTIDE SEQUENCE [LARGE SCALE GENOMIC DNA]</scope>
    <source>
        <strain evidence="2 3">Hex-1 MGV</strain>
    </source>
</reference>
<feature type="transmembrane region" description="Helical" evidence="1">
    <location>
        <begin position="68"/>
        <end position="86"/>
    </location>
</feature>
<organism evidence="2 3">
    <name type="scientific">Blastopirellula marina</name>
    <dbReference type="NCBI Taxonomy" id="124"/>
    <lineage>
        <taxon>Bacteria</taxon>
        <taxon>Pseudomonadati</taxon>
        <taxon>Planctomycetota</taxon>
        <taxon>Planctomycetia</taxon>
        <taxon>Pirellulales</taxon>
        <taxon>Pirellulaceae</taxon>
        <taxon>Blastopirellula</taxon>
    </lineage>
</organism>
<keyword evidence="1" id="KW-0812">Transmembrane</keyword>
<dbReference type="AlphaFoldDB" id="A0A2S8FV11"/>
<protein>
    <submittedName>
        <fullName evidence="2">Uncharacterized protein</fullName>
    </submittedName>
</protein>
<dbReference type="Proteomes" id="UP000238322">
    <property type="component" value="Unassembled WGS sequence"/>
</dbReference>
<name>A0A2S8FV11_9BACT</name>
<feature type="transmembrane region" description="Helical" evidence="1">
    <location>
        <begin position="156"/>
        <end position="176"/>
    </location>
</feature>
<keyword evidence="1" id="KW-1133">Transmembrane helix</keyword>
<keyword evidence="1" id="KW-0472">Membrane</keyword>
<feature type="transmembrane region" description="Helical" evidence="1">
    <location>
        <begin position="92"/>
        <end position="111"/>
    </location>
</feature>
<feature type="transmembrane region" description="Helical" evidence="1">
    <location>
        <begin position="314"/>
        <end position="332"/>
    </location>
</feature>
<evidence type="ECO:0000256" key="1">
    <source>
        <dbReference type="SAM" id="Phobius"/>
    </source>
</evidence>
<evidence type="ECO:0000313" key="2">
    <source>
        <dbReference type="EMBL" id="PQO35993.1"/>
    </source>
</evidence>